<evidence type="ECO:0000256" key="6">
    <source>
        <dbReference type="ARBA" id="ARBA00022777"/>
    </source>
</evidence>
<feature type="region of interest" description="Disordered" evidence="10">
    <location>
        <begin position="244"/>
        <end position="276"/>
    </location>
</feature>
<dbReference type="InterPro" id="IPR008271">
    <property type="entry name" value="Ser/Thr_kinase_AS"/>
</dbReference>
<dbReference type="STRING" id="578458.D8QL34"/>
<evidence type="ECO:0000256" key="2">
    <source>
        <dbReference type="ARBA" id="ARBA00012425"/>
    </source>
</evidence>
<evidence type="ECO:0000259" key="11">
    <source>
        <dbReference type="PROSITE" id="PS50011"/>
    </source>
</evidence>
<keyword evidence="6" id="KW-0418">Kinase</keyword>
<dbReference type="OMA" id="AREPHDI"/>
<dbReference type="Gene3D" id="1.10.510.10">
    <property type="entry name" value="Transferase(Phosphotransferase) domain 1"/>
    <property type="match status" value="1"/>
</dbReference>
<dbReference type="GO" id="GO:0005524">
    <property type="term" value="F:ATP binding"/>
    <property type="evidence" value="ECO:0007669"/>
    <property type="project" value="UniProtKB-KW"/>
</dbReference>
<dbReference type="InterPro" id="IPR011009">
    <property type="entry name" value="Kinase-like_dom_sf"/>
</dbReference>
<dbReference type="Gene3D" id="3.30.200.20">
    <property type="entry name" value="Phosphorylase Kinase, domain 1"/>
    <property type="match status" value="1"/>
</dbReference>
<dbReference type="Pfam" id="PF00069">
    <property type="entry name" value="Pkinase"/>
    <property type="match status" value="1"/>
</dbReference>
<feature type="domain" description="Protein kinase" evidence="11">
    <location>
        <begin position="1"/>
        <end position="400"/>
    </location>
</feature>
<dbReference type="GeneID" id="9592991"/>
<dbReference type="PROSITE" id="PS50011">
    <property type="entry name" value="PROTEIN_KINASE_DOM"/>
    <property type="match status" value="1"/>
</dbReference>
<dbReference type="InterPro" id="IPR000719">
    <property type="entry name" value="Prot_kinase_dom"/>
</dbReference>
<evidence type="ECO:0000256" key="7">
    <source>
        <dbReference type="ARBA" id="ARBA00022840"/>
    </source>
</evidence>
<comment type="catalytic activity">
    <reaction evidence="8">
        <text>L-threonyl-[protein] + ATP = O-phospho-L-threonyl-[protein] + ADP + H(+)</text>
        <dbReference type="Rhea" id="RHEA:46608"/>
        <dbReference type="Rhea" id="RHEA-COMP:11060"/>
        <dbReference type="Rhea" id="RHEA-COMP:11605"/>
        <dbReference type="ChEBI" id="CHEBI:15378"/>
        <dbReference type="ChEBI" id="CHEBI:30013"/>
        <dbReference type="ChEBI" id="CHEBI:30616"/>
        <dbReference type="ChEBI" id="CHEBI:61977"/>
        <dbReference type="ChEBI" id="CHEBI:456216"/>
        <dbReference type="EC" id="2.7.11.22"/>
    </reaction>
</comment>
<dbReference type="OrthoDB" id="413582at2759"/>
<comment type="catalytic activity">
    <reaction evidence="9">
        <text>L-seryl-[protein] + ATP = O-phospho-L-seryl-[protein] + ADP + H(+)</text>
        <dbReference type="Rhea" id="RHEA:17989"/>
        <dbReference type="Rhea" id="RHEA-COMP:9863"/>
        <dbReference type="Rhea" id="RHEA-COMP:11604"/>
        <dbReference type="ChEBI" id="CHEBI:15378"/>
        <dbReference type="ChEBI" id="CHEBI:29999"/>
        <dbReference type="ChEBI" id="CHEBI:30616"/>
        <dbReference type="ChEBI" id="CHEBI:83421"/>
        <dbReference type="ChEBI" id="CHEBI:456216"/>
        <dbReference type="EC" id="2.7.11.22"/>
    </reaction>
</comment>
<dbReference type="PROSITE" id="PS00108">
    <property type="entry name" value="PROTEIN_KINASE_ST"/>
    <property type="match status" value="1"/>
</dbReference>
<dbReference type="EC" id="2.7.11.22" evidence="2"/>
<evidence type="ECO:0000256" key="8">
    <source>
        <dbReference type="ARBA" id="ARBA00047811"/>
    </source>
</evidence>
<proteinExistence type="inferred from homology"/>
<dbReference type="GO" id="GO:0005634">
    <property type="term" value="C:nucleus"/>
    <property type="evidence" value="ECO:0007669"/>
    <property type="project" value="TreeGrafter"/>
</dbReference>
<organism evidence="13">
    <name type="scientific">Schizophyllum commune (strain H4-8 / FGSC 9210)</name>
    <name type="common">Split gill fungus</name>
    <dbReference type="NCBI Taxonomy" id="578458"/>
    <lineage>
        <taxon>Eukaryota</taxon>
        <taxon>Fungi</taxon>
        <taxon>Dikarya</taxon>
        <taxon>Basidiomycota</taxon>
        <taxon>Agaricomycotina</taxon>
        <taxon>Agaricomycetes</taxon>
        <taxon>Agaricomycetidae</taxon>
        <taxon>Agaricales</taxon>
        <taxon>Schizophyllaceae</taxon>
        <taxon>Schizophyllum</taxon>
    </lineage>
</organism>
<evidence type="ECO:0000313" key="12">
    <source>
        <dbReference type="EMBL" id="EFI91537.1"/>
    </source>
</evidence>
<dbReference type="SMART" id="SM00220">
    <property type="entry name" value="S_TKc"/>
    <property type="match status" value="1"/>
</dbReference>
<dbReference type="AlphaFoldDB" id="D8QL34"/>
<keyword evidence="7" id="KW-0067">ATP-binding</keyword>
<comment type="similarity">
    <text evidence="1">Belongs to the protein kinase superfamily. CMGC Ser/Thr protein kinase family. CDC2/CDKX subfamily.</text>
</comment>
<name>D8QL34_SCHCM</name>
<dbReference type="eggNOG" id="KOG0594">
    <property type="taxonomic scope" value="Eukaryota"/>
</dbReference>
<accession>D8QL34</accession>
<dbReference type="VEuPathDB" id="FungiDB:SCHCODRAFT_02593755"/>
<dbReference type="EMBL" id="GL377317">
    <property type="protein sequence ID" value="EFI91537.1"/>
    <property type="molecule type" value="Genomic_DNA"/>
</dbReference>
<dbReference type="HOGENOM" id="CLU_000288_50_0_1"/>
<gene>
    <name evidence="12" type="ORF">SCHCODRAFT_62256</name>
</gene>
<sequence length="445" mass="50270">IAEGIASSVVKVRGRLPSHPGEAQVVALKSSTLRKRFAKEPHDIVKELRILRSLSHPNIIPLIHHERSGDDLTLFLPYIPFALPQLLASSYFSPHIYPPYLRPGPDALAERRDRFCAVARAIMAQVLFALAYLHDEQRVAHRDIKPANVLLTEEGLVKLIDFGIARREGESEEDTKEDLWPEPRERMYFEVSTGPYRAPELLFGPRTYDAFAIDMWSLGATFAEFFTPLSLYLDDEDEGFGGLGGGFARSHNASTNPDEGNDAEEDKTTPPSPFRIPSHLRIGYPGAKWARDTLFNGARGEIGLAWSIFQIRGTPNEELWPTFTSLPDAQRVNFTVVPPQPLANFLPNLPNDLDTHTDDLNTHTSNLDTRTAALDLVDKLLAYPETDRLRPRDALKQPWFRASPLFLPPDFPEDLVRKYMGEDIEIMHECSEKTLGEWVKFYADD</sequence>
<feature type="non-terminal residue" evidence="12">
    <location>
        <position position="1"/>
    </location>
</feature>
<dbReference type="PANTHER" id="PTHR24056:SF171">
    <property type="entry name" value="CYCLIN-DEPENDENT KINASE 20"/>
    <property type="match status" value="1"/>
</dbReference>
<evidence type="ECO:0000256" key="4">
    <source>
        <dbReference type="ARBA" id="ARBA00022679"/>
    </source>
</evidence>
<dbReference type="FunCoup" id="D8QL34">
    <property type="interactions" value="210"/>
</dbReference>
<evidence type="ECO:0000256" key="9">
    <source>
        <dbReference type="ARBA" id="ARBA00048367"/>
    </source>
</evidence>
<protein>
    <recommendedName>
        <fullName evidence="2">cyclin-dependent kinase</fullName>
        <ecNumber evidence="2">2.7.11.22</ecNumber>
    </recommendedName>
</protein>
<dbReference type="SUPFAM" id="SSF56112">
    <property type="entry name" value="Protein kinase-like (PK-like)"/>
    <property type="match status" value="1"/>
</dbReference>
<evidence type="ECO:0000256" key="5">
    <source>
        <dbReference type="ARBA" id="ARBA00022741"/>
    </source>
</evidence>
<reference evidence="12 13" key="1">
    <citation type="journal article" date="2010" name="Nat. Biotechnol.">
        <title>Genome sequence of the model mushroom Schizophyllum commune.</title>
        <authorList>
            <person name="Ohm R.A."/>
            <person name="de Jong J.F."/>
            <person name="Lugones L.G."/>
            <person name="Aerts A."/>
            <person name="Kothe E."/>
            <person name="Stajich J.E."/>
            <person name="de Vries R.P."/>
            <person name="Record E."/>
            <person name="Levasseur A."/>
            <person name="Baker S.E."/>
            <person name="Bartholomew K.A."/>
            <person name="Coutinho P.M."/>
            <person name="Erdmann S."/>
            <person name="Fowler T.J."/>
            <person name="Gathman A.C."/>
            <person name="Lombard V."/>
            <person name="Henrissat B."/>
            <person name="Knabe N."/>
            <person name="Kuees U."/>
            <person name="Lilly W.W."/>
            <person name="Lindquist E."/>
            <person name="Lucas S."/>
            <person name="Magnuson J.K."/>
            <person name="Piumi F."/>
            <person name="Raudaskoski M."/>
            <person name="Salamov A."/>
            <person name="Schmutz J."/>
            <person name="Schwarze F.W.M.R."/>
            <person name="vanKuyk P.A."/>
            <person name="Horton J.S."/>
            <person name="Grigoriev I.V."/>
            <person name="Woesten H.A.B."/>
        </authorList>
    </citation>
    <scope>NUCLEOTIDE SEQUENCE [LARGE SCALE GENOMIC DNA]</scope>
    <source>
        <strain evidence="13">H4-8 / FGSC 9210</strain>
    </source>
</reference>
<evidence type="ECO:0000256" key="10">
    <source>
        <dbReference type="SAM" id="MobiDB-lite"/>
    </source>
</evidence>
<keyword evidence="3" id="KW-0723">Serine/threonine-protein kinase</keyword>
<dbReference type="GO" id="GO:0004693">
    <property type="term" value="F:cyclin-dependent protein serine/threonine kinase activity"/>
    <property type="evidence" value="ECO:0007669"/>
    <property type="project" value="UniProtKB-EC"/>
</dbReference>
<dbReference type="PANTHER" id="PTHR24056">
    <property type="entry name" value="CELL DIVISION PROTEIN KINASE"/>
    <property type="match status" value="1"/>
</dbReference>
<evidence type="ECO:0000256" key="3">
    <source>
        <dbReference type="ARBA" id="ARBA00022527"/>
    </source>
</evidence>
<dbReference type="InParanoid" id="D8QL34"/>
<keyword evidence="13" id="KW-1185">Reference proteome</keyword>
<dbReference type="KEGG" id="scm:SCHCO_02593755"/>
<dbReference type="InterPro" id="IPR050108">
    <property type="entry name" value="CDK"/>
</dbReference>
<evidence type="ECO:0000313" key="13">
    <source>
        <dbReference type="Proteomes" id="UP000007431"/>
    </source>
</evidence>
<keyword evidence="5" id="KW-0547">Nucleotide-binding</keyword>
<keyword evidence="4" id="KW-0808">Transferase</keyword>
<dbReference type="Proteomes" id="UP000007431">
    <property type="component" value="Unassembled WGS sequence"/>
</dbReference>
<evidence type="ECO:0000256" key="1">
    <source>
        <dbReference type="ARBA" id="ARBA00006485"/>
    </source>
</evidence>